<evidence type="ECO:0000259" key="1">
    <source>
        <dbReference type="Pfam" id="PF13391"/>
    </source>
</evidence>
<dbReference type="InterPro" id="IPR003615">
    <property type="entry name" value="HNH_nuc"/>
</dbReference>
<keyword evidence="2" id="KW-0255">Endonuclease</keyword>
<reference evidence="2 3" key="1">
    <citation type="submission" date="2019-12" db="EMBL/GenBank/DDBJ databases">
        <authorList>
            <person name="Yang R."/>
        </authorList>
    </citation>
    <scope>NUCLEOTIDE SEQUENCE [LARGE SCALE GENOMIC DNA]</scope>
    <source>
        <strain evidence="2 3">DONG20-135</strain>
    </source>
</reference>
<keyword evidence="2" id="KW-0378">Hydrolase</keyword>
<reference evidence="2 3" key="2">
    <citation type="submission" date="2020-01" db="EMBL/GenBank/DDBJ databases">
        <title>Clostridiaceae sp. nov. isolated from the gut of human by culturomics.</title>
        <authorList>
            <person name="Chang Y."/>
        </authorList>
    </citation>
    <scope>NUCLEOTIDE SEQUENCE [LARGE SCALE GENOMIC DNA]</scope>
    <source>
        <strain evidence="2 3">DONG20-135</strain>
    </source>
</reference>
<dbReference type="Pfam" id="PF13391">
    <property type="entry name" value="HNH_2"/>
    <property type="match status" value="1"/>
</dbReference>
<dbReference type="EMBL" id="WUUQ01000001">
    <property type="protein sequence ID" value="MXQ72657.1"/>
    <property type="molecule type" value="Genomic_DNA"/>
</dbReference>
<keyword evidence="3" id="KW-1185">Reference proteome</keyword>
<keyword evidence="2" id="KW-0540">Nuclease</keyword>
<protein>
    <submittedName>
        <fullName evidence="2">HNH endonuclease</fullName>
    </submittedName>
</protein>
<name>A0A6N8UA15_9FIRM</name>
<sequence length="347" mass="40581">MKKSVFKKILVILDAIETNGITIDTALLMIQQKLNQENIQMEASETAELLRQMDELRFFRHVPRGIDLSPSATIMSRSDPSTEVEALALLECLIRNNDYRNQFRELIKTNPFLSDAQLASLLPSPIFFKLLKETVLYEIKQDTYRINPLLLSDAAHIIMEYDELHPLVSTTLCALYTADIVNHEDQSIPYRNTDMKMIDYPYRKIIMDIIPRTGIPCEREETKALQTFYKDTLFHEFEHCCPLCGIDLPHMLIASHIKPFRDCAHIYECSDYHNGLLLCRNHDYLFDQGYISFQDDGSIMISEELAAKENLEYAYAIHTDDVLRKPYLNETRRMFLDYHRQHIFKKQ</sequence>
<dbReference type="AlphaFoldDB" id="A0A6N8UA15"/>
<gene>
    <name evidence="2" type="ORF">GSF08_01695</name>
</gene>
<dbReference type="RefSeq" id="WP_160624141.1">
    <property type="nucleotide sequence ID" value="NZ_WUUQ01000001.1"/>
</dbReference>
<proteinExistence type="predicted"/>
<evidence type="ECO:0000313" key="3">
    <source>
        <dbReference type="Proteomes" id="UP000434036"/>
    </source>
</evidence>
<comment type="caution">
    <text evidence="2">The sequence shown here is derived from an EMBL/GenBank/DDBJ whole genome shotgun (WGS) entry which is preliminary data.</text>
</comment>
<dbReference type="GO" id="GO:0004519">
    <property type="term" value="F:endonuclease activity"/>
    <property type="evidence" value="ECO:0007669"/>
    <property type="project" value="UniProtKB-KW"/>
</dbReference>
<evidence type="ECO:0000313" key="2">
    <source>
        <dbReference type="EMBL" id="MXQ72657.1"/>
    </source>
</evidence>
<feature type="domain" description="HNH nuclease" evidence="1">
    <location>
        <begin position="241"/>
        <end position="294"/>
    </location>
</feature>
<accession>A0A6N8UA15</accession>
<organism evidence="2 3">
    <name type="scientific">Copranaerobaculum intestinale</name>
    <dbReference type="NCBI Taxonomy" id="2692629"/>
    <lineage>
        <taxon>Bacteria</taxon>
        <taxon>Bacillati</taxon>
        <taxon>Bacillota</taxon>
        <taxon>Erysipelotrichia</taxon>
        <taxon>Erysipelotrichales</taxon>
        <taxon>Erysipelotrichaceae</taxon>
        <taxon>Copranaerobaculum</taxon>
    </lineage>
</organism>
<dbReference type="Proteomes" id="UP000434036">
    <property type="component" value="Unassembled WGS sequence"/>
</dbReference>